<reference evidence="7 8" key="1">
    <citation type="submission" date="2019-02" db="EMBL/GenBank/DDBJ databases">
        <title>Deep-cultivation of Planctomycetes and their phenomic and genomic characterization uncovers novel biology.</title>
        <authorList>
            <person name="Wiegand S."/>
            <person name="Jogler M."/>
            <person name="Boedeker C."/>
            <person name="Pinto D."/>
            <person name="Vollmers J."/>
            <person name="Rivas-Marin E."/>
            <person name="Kohn T."/>
            <person name="Peeters S.H."/>
            <person name="Heuer A."/>
            <person name="Rast P."/>
            <person name="Oberbeckmann S."/>
            <person name="Bunk B."/>
            <person name="Jeske O."/>
            <person name="Meyerdierks A."/>
            <person name="Storesund J.E."/>
            <person name="Kallscheuer N."/>
            <person name="Luecker S."/>
            <person name="Lage O.M."/>
            <person name="Pohl T."/>
            <person name="Merkel B.J."/>
            <person name="Hornburger P."/>
            <person name="Mueller R.-W."/>
            <person name="Bruemmer F."/>
            <person name="Labrenz M."/>
            <person name="Spormann A.M."/>
            <person name="Op den Camp H."/>
            <person name="Overmann J."/>
            <person name="Amann R."/>
            <person name="Jetten M.S.M."/>
            <person name="Mascher T."/>
            <person name="Medema M.H."/>
            <person name="Devos D.P."/>
            <person name="Kaster A.-K."/>
            <person name="Ovreas L."/>
            <person name="Rohde M."/>
            <person name="Galperin M.Y."/>
            <person name="Jogler C."/>
        </authorList>
    </citation>
    <scope>NUCLEOTIDE SEQUENCE [LARGE SCALE GENOMIC DNA]</scope>
    <source>
        <strain evidence="7 8">Pan216</strain>
    </source>
</reference>
<evidence type="ECO:0000313" key="7">
    <source>
        <dbReference type="EMBL" id="QDU62946.1"/>
    </source>
</evidence>
<keyword evidence="8" id="KW-1185">Reference proteome</keyword>
<sequence>MTTNAAPPETKDGHTDSSDRVGTAVSIDCKSLFEDPTFVHQPTSRPAVSFSDRVRRSEKPPISYLMEQGLANPNVISLAAGFVDNASLPVDEVRQAATTILADRDTALAALQYGTTDGYPELRRQIVEQIARLDERTPSDLGLDPQRVIVGTGSQQLLYLVGEVLLDPGDIVLLGVPGYFVYMGALESFGARIVPIRTDEEGLDPEAVEAALEAIDAEGNLERVKFIYDVSYFNNPTGLTLSEPRKRALVEIAQRWSKRHRIVVVEDAAYRELRYRGSDLPSMLRFDPDGQTVLYAGTFSKPFSPGMKTGYVIVPTEFREPLINQKGHEDFGTSNLNQHLLAELMRSGAYQSHLKTLRDVYREKMRVTIETLEAELRPVRERVSWTSPEGGLYVWLTLPEEILTSRGSPFFEDCLKEGMLYVPAEFFYPRSATDVPHHCLRLSFGVPPLDRVREGVRRLARVVLRHLG</sequence>
<evidence type="ECO:0000256" key="5">
    <source>
        <dbReference type="SAM" id="MobiDB-lite"/>
    </source>
</evidence>
<dbReference type="OrthoDB" id="9802328at2"/>
<gene>
    <name evidence="7" type="primary">lysN</name>
    <name evidence="7" type="ORF">Pan216_38200</name>
</gene>
<dbReference type="EMBL" id="CP036279">
    <property type="protein sequence ID" value="QDU62946.1"/>
    <property type="molecule type" value="Genomic_DNA"/>
</dbReference>
<evidence type="ECO:0000256" key="3">
    <source>
        <dbReference type="ARBA" id="ARBA00022679"/>
    </source>
</evidence>
<dbReference type="AlphaFoldDB" id="A0A518B7J0"/>
<dbReference type="GO" id="GO:0047536">
    <property type="term" value="F:2-aminoadipate transaminase activity"/>
    <property type="evidence" value="ECO:0007669"/>
    <property type="project" value="UniProtKB-EC"/>
</dbReference>
<dbReference type="KEGG" id="knv:Pan216_38200"/>
<dbReference type="InterPro" id="IPR015424">
    <property type="entry name" value="PyrdxlP-dep_Trfase"/>
</dbReference>
<name>A0A518B7J0_9BACT</name>
<evidence type="ECO:0000259" key="6">
    <source>
        <dbReference type="Pfam" id="PF00155"/>
    </source>
</evidence>
<evidence type="ECO:0000313" key="8">
    <source>
        <dbReference type="Proteomes" id="UP000317093"/>
    </source>
</evidence>
<feature type="region of interest" description="Disordered" evidence="5">
    <location>
        <begin position="1"/>
        <end position="21"/>
    </location>
</feature>
<dbReference type="Gene3D" id="3.90.1150.10">
    <property type="entry name" value="Aspartate Aminotransferase, domain 1"/>
    <property type="match status" value="1"/>
</dbReference>
<dbReference type="CDD" id="cd00609">
    <property type="entry name" value="AAT_like"/>
    <property type="match status" value="1"/>
</dbReference>
<dbReference type="GO" id="GO:1901605">
    <property type="term" value="P:alpha-amino acid metabolic process"/>
    <property type="evidence" value="ECO:0007669"/>
    <property type="project" value="TreeGrafter"/>
</dbReference>
<dbReference type="GO" id="GO:0030170">
    <property type="term" value="F:pyridoxal phosphate binding"/>
    <property type="evidence" value="ECO:0007669"/>
    <property type="project" value="InterPro"/>
</dbReference>
<keyword evidence="3 7" id="KW-0808">Transferase</keyword>
<proteinExistence type="predicted"/>
<dbReference type="Gene3D" id="3.40.640.10">
    <property type="entry name" value="Type I PLP-dependent aspartate aminotransferase-like (Major domain)"/>
    <property type="match status" value="1"/>
</dbReference>
<protein>
    <submittedName>
        <fullName evidence="7">2-aminoadipate transaminase</fullName>
        <ecNumber evidence="7">2.6.1.39</ecNumber>
    </submittedName>
</protein>
<evidence type="ECO:0000256" key="2">
    <source>
        <dbReference type="ARBA" id="ARBA00022576"/>
    </source>
</evidence>
<dbReference type="InterPro" id="IPR015421">
    <property type="entry name" value="PyrdxlP-dep_Trfase_major"/>
</dbReference>
<feature type="domain" description="Aminotransferase class I/classII large" evidence="6">
    <location>
        <begin position="74"/>
        <end position="453"/>
    </location>
</feature>
<comment type="cofactor">
    <cofactor evidence="1">
        <name>pyridoxal 5'-phosphate</name>
        <dbReference type="ChEBI" id="CHEBI:597326"/>
    </cofactor>
</comment>
<dbReference type="EC" id="2.6.1.39" evidence="7"/>
<evidence type="ECO:0000256" key="1">
    <source>
        <dbReference type="ARBA" id="ARBA00001933"/>
    </source>
</evidence>
<dbReference type="InterPro" id="IPR004839">
    <property type="entry name" value="Aminotransferase_I/II_large"/>
</dbReference>
<dbReference type="Pfam" id="PF00155">
    <property type="entry name" value="Aminotran_1_2"/>
    <property type="match status" value="1"/>
</dbReference>
<keyword evidence="4" id="KW-0663">Pyridoxal phosphate</keyword>
<evidence type="ECO:0000256" key="4">
    <source>
        <dbReference type="ARBA" id="ARBA00022898"/>
    </source>
</evidence>
<keyword evidence="2 7" id="KW-0032">Aminotransferase</keyword>
<dbReference type="PANTHER" id="PTHR42790:SF19">
    <property type="entry name" value="KYNURENINE_ALPHA-AMINOADIPATE AMINOTRANSFERASE, MITOCHONDRIAL"/>
    <property type="match status" value="1"/>
</dbReference>
<dbReference type="InterPro" id="IPR015422">
    <property type="entry name" value="PyrdxlP-dep_Trfase_small"/>
</dbReference>
<organism evidence="7 8">
    <name type="scientific">Kolteria novifilia</name>
    <dbReference type="NCBI Taxonomy" id="2527975"/>
    <lineage>
        <taxon>Bacteria</taxon>
        <taxon>Pseudomonadati</taxon>
        <taxon>Planctomycetota</taxon>
        <taxon>Planctomycetia</taxon>
        <taxon>Kolteriales</taxon>
        <taxon>Kolteriaceae</taxon>
        <taxon>Kolteria</taxon>
    </lineage>
</organism>
<dbReference type="Proteomes" id="UP000317093">
    <property type="component" value="Chromosome"/>
</dbReference>
<dbReference type="PANTHER" id="PTHR42790">
    <property type="entry name" value="AMINOTRANSFERASE"/>
    <property type="match status" value="1"/>
</dbReference>
<feature type="compositionally biased region" description="Basic and acidic residues" evidence="5">
    <location>
        <begin position="9"/>
        <end position="19"/>
    </location>
</feature>
<accession>A0A518B7J0</accession>
<dbReference type="InterPro" id="IPR050859">
    <property type="entry name" value="Class-I_PLP-dep_aminotransf"/>
</dbReference>
<dbReference type="SUPFAM" id="SSF53383">
    <property type="entry name" value="PLP-dependent transferases"/>
    <property type="match status" value="1"/>
</dbReference>